<dbReference type="AlphaFoldDB" id="C0ZKN9"/>
<dbReference type="KEGG" id="bbe:BBR47_47390"/>
<evidence type="ECO:0000313" key="2">
    <source>
        <dbReference type="Proteomes" id="UP000001877"/>
    </source>
</evidence>
<keyword evidence="2" id="KW-1185">Reference proteome</keyword>
<dbReference type="STRING" id="358681.BBR47_47390"/>
<proteinExistence type="predicted"/>
<sequence length="34" mass="3773">MQTVFSRIVTDTYDEAVGGPGRRAARKIISFDTN</sequence>
<dbReference type="EMBL" id="AP008955">
    <property type="protein sequence ID" value="BAH45716.1"/>
    <property type="molecule type" value="Genomic_DNA"/>
</dbReference>
<name>C0ZKN9_BREBN</name>
<protein>
    <submittedName>
        <fullName evidence="1">Uncharacterized protein</fullName>
    </submittedName>
</protein>
<organism evidence="1 2">
    <name type="scientific">Brevibacillus brevis (strain 47 / JCM 6285 / NBRC 100599)</name>
    <dbReference type="NCBI Taxonomy" id="358681"/>
    <lineage>
        <taxon>Bacteria</taxon>
        <taxon>Bacillati</taxon>
        <taxon>Bacillota</taxon>
        <taxon>Bacilli</taxon>
        <taxon>Bacillales</taxon>
        <taxon>Paenibacillaceae</taxon>
        <taxon>Brevibacillus</taxon>
    </lineage>
</organism>
<evidence type="ECO:0000313" key="1">
    <source>
        <dbReference type="EMBL" id="BAH45716.1"/>
    </source>
</evidence>
<dbReference type="Proteomes" id="UP000001877">
    <property type="component" value="Chromosome"/>
</dbReference>
<accession>C0ZKN9</accession>
<reference evidence="1 2" key="1">
    <citation type="submission" date="2005-03" db="EMBL/GenBank/DDBJ databases">
        <title>Brevibacillus brevis strain 47, complete genome.</title>
        <authorList>
            <person name="Hosoyama A."/>
            <person name="Yamada R."/>
            <person name="Hongo Y."/>
            <person name="Terui Y."/>
            <person name="Ankai A."/>
            <person name="Masuyama W."/>
            <person name="Sekiguchi M."/>
            <person name="Takeda T."/>
            <person name="Asano K."/>
            <person name="Ohji S."/>
            <person name="Ichikawa N."/>
            <person name="Narita S."/>
            <person name="Aoki N."/>
            <person name="Miura H."/>
            <person name="Matsushita S."/>
            <person name="Sekigawa T."/>
            <person name="Yamagata H."/>
            <person name="Yoshikawa H."/>
            <person name="Udaka S."/>
            <person name="Tanikawa S."/>
            <person name="Fujita N."/>
        </authorList>
    </citation>
    <scope>NUCLEOTIDE SEQUENCE [LARGE SCALE GENOMIC DNA]</scope>
    <source>
        <strain evidence="2">47 / JCM 6285 / NBRC 100599</strain>
    </source>
</reference>
<dbReference type="HOGENOM" id="CLU_3372482_0_0_9"/>
<gene>
    <name evidence="1" type="ordered locus">BBR47_47390</name>
</gene>